<dbReference type="GO" id="GO:0016192">
    <property type="term" value="P:vesicle-mediated transport"/>
    <property type="evidence" value="ECO:0007669"/>
    <property type="project" value="InterPro"/>
</dbReference>
<dbReference type="InterPro" id="IPR001619">
    <property type="entry name" value="Sec1-like"/>
</dbReference>
<evidence type="ECO:0000313" key="2">
    <source>
        <dbReference type="EMBL" id="OEJ82833.1"/>
    </source>
</evidence>
<dbReference type="Proteomes" id="UP000095728">
    <property type="component" value="Unassembled WGS sequence"/>
</dbReference>
<dbReference type="Gene3D" id="3.90.830.10">
    <property type="entry name" value="Syntaxin Binding Protein 1, Chain A, domain 2"/>
    <property type="match status" value="1"/>
</dbReference>
<dbReference type="AlphaFoldDB" id="A0A1E5R8H5"/>
<name>A0A1E5R8H5_9ASCO</name>
<sequence>MDMKSLRNDQVELIEKMLMFNKSSVQEDLMDGFNDDEIVWKVLIMDKKSTGIISSVLRVNDLLKKGITVHTSLNAKNRSPLPDVPGLYFVQPIKENIDLIVQDISNDFYLEYYINFTSSISRDLLEYFAEKIAFLGKSDKIKQVYDQYLDFVVTEPEMFSLEVPNVYYHLNHSSTSEDKITAICDDIADKLYNTILTMDTIPIIRAQIGGAAELVATKLDTKLREYVFNTKSANSNDNSLSNTINSTLERVVLIILDRHIDLSSMVSHSLFYECLVFDVFQMNRNTITFRYKEGQGEEATETTMKVDIEPKDFFWTNNCYLPFPDAVENVEIELNNYKQEADEITKKTGVNNIADLDPSNVNSDTVNIQEAVNKLPELTAKKQIIDSHFKILASLIPQLSEKSLDTFYEIEQEDLDQAKTRTRFLDTLKDDKSSNLEDKLRTFIIMYLNSEHDLPKDFVSEVEKYFETQEYTKACVLKHVFKLKQMMQMSNNLVNKSLNSNQTTSNNTANNHGGDGSALFSGLSSKLYGLAGDKLQGGVGSLVSRVSNLLSERKMIPVTSVVEAIMDPLNSAKKNLESTDSYLYFDPRIKRGAHTQQPKRQSYNKSVVFVVGGGNYVEYQNLQQWAHGNSEQVDQKKVVYGSTAILPPTEFLEEVAQLAK</sequence>
<dbReference type="PIRSF" id="PIRSF005715">
    <property type="entry name" value="VPS45_Sec1"/>
    <property type="match status" value="1"/>
</dbReference>
<evidence type="ECO:0000313" key="3">
    <source>
        <dbReference type="Proteomes" id="UP000095728"/>
    </source>
</evidence>
<accession>A0A1E5R8H5</accession>
<dbReference type="Gene3D" id="3.40.50.2060">
    <property type="match status" value="1"/>
</dbReference>
<dbReference type="EMBL" id="LPNM01000009">
    <property type="protein sequence ID" value="OEJ82833.1"/>
    <property type="molecule type" value="Genomic_DNA"/>
</dbReference>
<dbReference type="OrthoDB" id="10251230at2759"/>
<dbReference type="InterPro" id="IPR043154">
    <property type="entry name" value="Sec-1-like_dom1"/>
</dbReference>
<dbReference type="InterPro" id="IPR036045">
    <property type="entry name" value="Sec1-like_sf"/>
</dbReference>
<gene>
    <name evidence="2" type="ORF">AWRI3579_g3154</name>
</gene>
<dbReference type="InterPro" id="IPR043127">
    <property type="entry name" value="Sec-1-like_dom3a"/>
</dbReference>
<keyword evidence="3" id="KW-1185">Reference proteome</keyword>
<proteinExistence type="inferred from homology"/>
<dbReference type="Gene3D" id="3.40.50.1910">
    <property type="match status" value="1"/>
</dbReference>
<dbReference type="PANTHER" id="PTHR11679">
    <property type="entry name" value="VESICLE PROTEIN SORTING-ASSOCIATED"/>
    <property type="match status" value="1"/>
</dbReference>
<dbReference type="SUPFAM" id="SSF56815">
    <property type="entry name" value="Sec1/munc18-like (SM) proteins"/>
    <property type="match status" value="1"/>
</dbReference>
<protein>
    <submittedName>
        <fullName evidence="2">Protein SLY1</fullName>
    </submittedName>
</protein>
<dbReference type="STRING" id="56408.A0A1E5R8H5"/>
<dbReference type="Pfam" id="PF00995">
    <property type="entry name" value="Sec1"/>
    <property type="match status" value="1"/>
</dbReference>
<dbReference type="InParanoid" id="A0A1E5R8H5"/>
<organism evidence="2 3">
    <name type="scientific">Hanseniaspora osmophila</name>
    <dbReference type="NCBI Taxonomy" id="56408"/>
    <lineage>
        <taxon>Eukaryota</taxon>
        <taxon>Fungi</taxon>
        <taxon>Dikarya</taxon>
        <taxon>Ascomycota</taxon>
        <taxon>Saccharomycotina</taxon>
        <taxon>Saccharomycetes</taxon>
        <taxon>Saccharomycodales</taxon>
        <taxon>Saccharomycodaceae</taxon>
        <taxon>Hanseniaspora</taxon>
    </lineage>
</organism>
<evidence type="ECO:0000256" key="1">
    <source>
        <dbReference type="ARBA" id="ARBA00009884"/>
    </source>
</evidence>
<dbReference type="FunCoup" id="A0A1E5R8H5">
    <property type="interactions" value="1214"/>
</dbReference>
<reference evidence="3" key="1">
    <citation type="journal article" date="2016" name="Genome Announc.">
        <title>Genome sequences of three species of Hanseniaspora isolated from spontaneous wine fermentations.</title>
        <authorList>
            <person name="Sternes P.R."/>
            <person name="Lee D."/>
            <person name="Kutyna D.R."/>
            <person name="Borneman A.R."/>
        </authorList>
    </citation>
    <scope>NUCLEOTIDE SEQUENCE [LARGE SCALE GENOMIC DNA]</scope>
    <source>
        <strain evidence="3">AWRI3579</strain>
    </source>
</reference>
<comment type="similarity">
    <text evidence="1">Belongs to the STXBP/unc-18/SEC1 family.</text>
</comment>
<dbReference type="InterPro" id="IPR027482">
    <property type="entry name" value="Sec1-like_dom2"/>
</dbReference>
<comment type="caution">
    <text evidence="2">The sequence shown here is derived from an EMBL/GenBank/DDBJ whole genome shotgun (WGS) entry which is preliminary data.</text>
</comment>
<dbReference type="Gene3D" id="1.25.40.60">
    <property type="match status" value="1"/>
</dbReference>